<organism evidence="1 2">
    <name type="scientific">Folsomia candida</name>
    <name type="common">Springtail</name>
    <dbReference type="NCBI Taxonomy" id="158441"/>
    <lineage>
        <taxon>Eukaryota</taxon>
        <taxon>Metazoa</taxon>
        <taxon>Ecdysozoa</taxon>
        <taxon>Arthropoda</taxon>
        <taxon>Hexapoda</taxon>
        <taxon>Collembola</taxon>
        <taxon>Entomobryomorpha</taxon>
        <taxon>Isotomoidea</taxon>
        <taxon>Isotomidae</taxon>
        <taxon>Proisotominae</taxon>
        <taxon>Folsomia</taxon>
    </lineage>
</organism>
<sequence>MGGIPEVPRGVDHGDELFYMFDFGQELSEVDKSIVKNWVDIVYEFMKTGGHAATRCGRGMVTWHVATRWGCAEVRGQMDTLECGCAEVRGHVATRWVCGKVTWQPSGGVPRSGVTWWHAGGVARSGVTWWQAGGVARSGVKWRLSGGVLRSGVTWWLAGGVA</sequence>
<dbReference type="EMBL" id="LNIX01000041">
    <property type="protein sequence ID" value="OXA39031.1"/>
    <property type="molecule type" value="Genomic_DNA"/>
</dbReference>
<reference evidence="1 2" key="1">
    <citation type="submission" date="2015-12" db="EMBL/GenBank/DDBJ databases">
        <title>The genome of Folsomia candida.</title>
        <authorList>
            <person name="Faddeeva A."/>
            <person name="Derks M.F."/>
            <person name="Anvar Y."/>
            <person name="Smit S."/>
            <person name="Van Straalen N."/>
            <person name="Roelofs D."/>
        </authorList>
    </citation>
    <scope>NUCLEOTIDE SEQUENCE [LARGE SCALE GENOMIC DNA]</scope>
    <source>
        <strain evidence="1 2">VU population</strain>
        <tissue evidence="1">Whole body</tissue>
    </source>
</reference>
<name>A0A226D304_FOLCA</name>
<dbReference type="Proteomes" id="UP000198287">
    <property type="component" value="Unassembled WGS sequence"/>
</dbReference>
<accession>A0A226D304</accession>
<gene>
    <name evidence="1" type="ORF">Fcan01_26149</name>
</gene>
<protein>
    <recommendedName>
        <fullName evidence="3">Carboxylesterase type B domain-containing protein</fullName>
    </recommendedName>
</protein>
<comment type="caution">
    <text evidence="1">The sequence shown here is derived from an EMBL/GenBank/DDBJ whole genome shotgun (WGS) entry which is preliminary data.</text>
</comment>
<dbReference type="AlphaFoldDB" id="A0A226D304"/>
<keyword evidence="2" id="KW-1185">Reference proteome</keyword>
<proteinExistence type="predicted"/>
<feature type="non-terminal residue" evidence="1">
    <location>
        <position position="162"/>
    </location>
</feature>
<evidence type="ECO:0000313" key="2">
    <source>
        <dbReference type="Proteomes" id="UP000198287"/>
    </source>
</evidence>
<evidence type="ECO:0008006" key="3">
    <source>
        <dbReference type="Google" id="ProtNLM"/>
    </source>
</evidence>
<evidence type="ECO:0000313" key="1">
    <source>
        <dbReference type="EMBL" id="OXA39031.1"/>
    </source>
</evidence>